<dbReference type="EMBL" id="CAVLGL010000024">
    <property type="protein sequence ID" value="CAK1581378.1"/>
    <property type="molecule type" value="Genomic_DNA"/>
</dbReference>
<dbReference type="GO" id="GO:0071897">
    <property type="term" value="P:DNA biosynthetic process"/>
    <property type="evidence" value="ECO:0007669"/>
    <property type="project" value="UniProtKB-ARBA"/>
</dbReference>
<dbReference type="GO" id="GO:0015074">
    <property type="term" value="P:DNA integration"/>
    <property type="evidence" value="ECO:0007669"/>
    <property type="project" value="InterPro"/>
</dbReference>
<dbReference type="Pfam" id="PF05380">
    <property type="entry name" value="Peptidase_A17"/>
    <property type="match status" value="1"/>
</dbReference>
<keyword evidence="3" id="KW-1185">Reference proteome</keyword>
<dbReference type="InterPro" id="IPR005312">
    <property type="entry name" value="DUF1759"/>
</dbReference>
<dbReference type="CDD" id="cd00303">
    <property type="entry name" value="retropepsin_like"/>
    <property type="match status" value="1"/>
</dbReference>
<dbReference type="CDD" id="cd01644">
    <property type="entry name" value="RT_pepA17"/>
    <property type="match status" value="1"/>
</dbReference>
<dbReference type="Pfam" id="PF03564">
    <property type="entry name" value="DUF1759"/>
    <property type="match status" value="1"/>
</dbReference>
<accession>A0AAV1KE95</accession>
<dbReference type="Pfam" id="PF18701">
    <property type="entry name" value="DUF5641"/>
    <property type="match status" value="1"/>
</dbReference>
<dbReference type="SUPFAM" id="SSF53098">
    <property type="entry name" value="Ribonuclease H-like"/>
    <property type="match status" value="1"/>
</dbReference>
<dbReference type="InterPro" id="IPR041588">
    <property type="entry name" value="Integrase_H2C2"/>
</dbReference>
<dbReference type="SUPFAM" id="SSF56672">
    <property type="entry name" value="DNA/RNA polymerases"/>
    <property type="match status" value="1"/>
</dbReference>
<name>A0AAV1KE95_9NEOP</name>
<reference evidence="2 3" key="1">
    <citation type="submission" date="2023-11" db="EMBL/GenBank/DDBJ databases">
        <authorList>
            <person name="Hedman E."/>
            <person name="Englund M."/>
            <person name="Stromberg M."/>
            <person name="Nyberg Akerstrom W."/>
            <person name="Nylinder S."/>
            <person name="Jareborg N."/>
            <person name="Kallberg Y."/>
            <person name="Kronander E."/>
        </authorList>
    </citation>
    <scope>NUCLEOTIDE SEQUENCE [LARGE SCALE GENOMIC DNA]</scope>
</reference>
<dbReference type="InterPro" id="IPR036397">
    <property type="entry name" value="RNaseH_sf"/>
</dbReference>
<dbReference type="PROSITE" id="PS50994">
    <property type="entry name" value="INTEGRASE"/>
    <property type="match status" value="1"/>
</dbReference>
<dbReference type="InterPro" id="IPR001584">
    <property type="entry name" value="Integrase_cat-core"/>
</dbReference>
<dbReference type="InterPro" id="IPR021109">
    <property type="entry name" value="Peptidase_aspartic_dom_sf"/>
</dbReference>
<dbReference type="GO" id="GO:0042575">
    <property type="term" value="C:DNA polymerase complex"/>
    <property type="evidence" value="ECO:0007669"/>
    <property type="project" value="UniProtKB-ARBA"/>
</dbReference>
<dbReference type="Gene3D" id="3.30.420.10">
    <property type="entry name" value="Ribonuclease H-like superfamily/Ribonuclease H"/>
    <property type="match status" value="1"/>
</dbReference>
<organism evidence="2 3">
    <name type="scientific">Parnassius mnemosyne</name>
    <name type="common">clouded apollo</name>
    <dbReference type="NCBI Taxonomy" id="213953"/>
    <lineage>
        <taxon>Eukaryota</taxon>
        <taxon>Metazoa</taxon>
        <taxon>Ecdysozoa</taxon>
        <taxon>Arthropoda</taxon>
        <taxon>Hexapoda</taxon>
        <taxon>Insecta</taxon>
        <taxon>Pterygota</taxon>
        <taxon>Neoptera</taxon>
        <taxon>Endopterygota</taxon>
        <taxon>Lepidoptera</taxon>
        <taxon>Glossata</taxon>
        <taxon>Ditrysia</taxon>
        <taxon>Papilionoidea</taxon>
        <taxon>Papilionidae</taxon>
        <taxon>Parnassiinae</taxon>
        <taxon>Parnassini</taxon>
        <taxon>Parnassius</taxon>
        <taxon>Driopa</taxon>
    </lineage>
</organism>
<proteinExistence type="predicted"/>
<protein>
    <recommendedName>
        <fullName evidence="1">Integrase catalytic domain-containing protein</fullName>
    </recommendedName>
</protein>
<dbReference type="Pfam" id="PF17921">
    <property type="entry name" value="Integrase_H2C2"/>
    <property type="match status" value="1"/>
</dbReference>
<dbReference type="Gene3D" id="2.40.70.10">
    <property type="entry name" value="Acid Proteases"/>
    <property type="match status" value="1"/>
</dbReference>
<dbReference type="InterPro" id="IPR008042">
    <property type="entry name" value="Retrotrans_Pao"/>
</dbReference>
<sequence length="1722" mass="197188">MTTEVLKALSTVEDIAQILKKTQVNLKKCPKARLTPIYAEARLKCVEEYWMDYRKAYGDIISHTPKEKRDLVPYFAKEEFYEHEELYITLKAELQDIITSQPINTSIPIMSECQQPRVVLPNIQIPTFSGQYEDWSSFYDLFNTLVHNNGSLSNVQRLHYLKTSLTGEAALVLKHIQVTESNYEQAWNLLKGRYGNKRMTVNAIMKRLFSQKRMTVNSSSQIKHLLDTTFECLHHLKNVNVTTDNWDTLVIFVIVQKLDPDTHKDWEEHVSNSCHDPESLPSLEMFRKFLESRFRTMELIEPQKQKTNTIREKSFHSSISEKVCIMCKEGHKLCHCKEFGKMQPTERGEYAKKNNLCFNCLGAGHSATKCRIPLTCRICRKRHHSLLHQAKQEVTLGQTSNSQPVSQSHVSVEEPVEVNMMIASHFTAKSNIALLATAEVIVRSTQGHTTILRALVDQGSQASFISERAAQRLKTTRQSVKGNVVGVGSTSVGIKQVVQLELQSRWDSTFSLEIQAYVMPKQLTTKIPTKTIISNNWPHIDGLNLADPRYHIPGSIDLLLGVREYAQILQQELIKGPPGTPCAQRTNLGWILFGDINTNTQENDVLVLHHQVDVEELLKTLWEIDTDPKRKLTKEERICEEIYEKTYSRREDGRYIVKLPFKTESPKSTEGLTRQTALNRLIQLERRFQRSPQLKKEYIEVIEDYKRLGHIEEVPINEIQTKRTVYLPHHPILREDKETTRIRVVFDASCKGSNGVSLNDELLMGPVIQEDLRSIIMRWRLHCFCFASDIQKMYRMILVTKDDRDYQRILWRSDTSQEVKDYRLLTVTFGTTSAPYLAVRTLTQLAFDEGDKYPEAAQILREDFYVDDVLSGGDTVEEVIKISQQLKSLLKSGCFELKKWSSNSVEFMKSIEPNERSSKAHIDLKMDGKIKALGILWNLATDEFCYNFHLPENLSIVTKRTVLSDLQKIYDPLGWIAPSVIMAKMFVQKLWLEGVAWDDKISSILETEWLTLRADFQRINEVSIPRWLHTMKCNKQQIQIHGFCDASSRAYGAAVYCRVVKLDGTIKTALLAARTRVAPLKTVTLPRLELCGAVLLSKLLKQIGLAMRIPSAQIYAWTDSSIVLSWLSGAPNRWKQFVANRVIEITDNVNNSQWHHVLSLDNPADIVSRGMLVTELRQCKLWWEGPKWLSRDKIRFERPNIVPINLEAKETILVNLKIETKEQNELTLTKKITNFNTLNELLTTITLCKRFLNYKKHSDISIPITTNELEDALILCIKIVQREDYEEEIESLRKNKQIKGNSKLKSLNPFLDENNILRVGGRLRLADLAECSKHPIILSNKNSLTPLIIGDAHKRTLHGGVQLMLSYIRSKYWIVRAKGLVKKHIHKCLVCARQSATTRTQIMGDLPQVRVTPSRAFLYSGVDFAGPLQVLTSKGRGAKTHKAYISIFICMVTKAIHLELVGDMTSEAFIGAFRRFVARRGKCIHLYSDQGRNFVGANKELTQAWKEACAEFTGHVAARLVSEGTQWHFIPAYSPNFGGLWEAGVKSIKHHLKRILSTNLTFEEMTTLLCQIEACLNSRPLCPVDESDTDQIEPLTPGHFLIGEAPITIPSPSLKEVKVHYLTRWQHTQKLLHDFWSRWQAEYLSRLQQRPKWLKQRKELERGDIVLIKSDNLPPGKWALGRVTDKHPGPDGVTRVYSVKSGDSVVKRTVTKLCLLPIDSQP</sequence>
<dbReference type="InterPro" id="IPR043502">
    <property type="entry name" value="DNA/RNA_pol_sf"/>
</dbReference>
<dbReference type="PANTHER" id="PTHR47331">
    <property type="entry name" value="PHD-TYPE DOMAIN-CONTAINING PROTEIN"/>
    <property type="match status" value="1"/>
</dbReference>
<dbReference type="PANTHER" id="PTHR47331:SF1">
    <property type="entry name" value="GAG-LIKE PROTEIN"/>
    <property type="match status" value="1"/>
</dbReference>
<evidence type="ECO:0000313" key="3">
    <source>
        <dbReference type="Proteomes" id="UP001314205"/>
    </source>
</evidence>
<comment type="caution">
    <text evidence="2">The sequence shown here is derived from an EMBL/GenBank/DDBJ whole genome shotgun (WGS) entry which is preliminary data.</text>
</comment>
<feature type="domain" description="Integrase catalytic" evidence="1">
    <location>
        <begin position="1409"/>
        <end position="1605"/>
    </location>
</feature>
<dbReference type="GO" id="GO:0003676">
    <property type="term" value="F:nucleic acid binding"/>
    <property type="evidence" value="ECO:0007669"/>
    <property type="project" value="InterPro"/>
</dbReference>
<dbReference type="InterPro" id="IPR012337">
    <property type="entry name" value="RNaseH-like_sf"/>
</dbReference>
<dbReference type="InterPro" id="IPR040676">
    <property type="entry name" value="DUF5641"/>
</dbReference>
<dbReference type="Gene3D" id="1.10.340.70">
    <property type="match status" value="1"/>
</dbReference>
<gene>
    <name evidence="2" type="ORF">PARMNEM_LOCUS3056</name>
</gene>
<dbReference type="Proteomes" id="UP001314205">
    <property type="component" value="Unassembled WGS sequence"/>
</dbReference>
<evidence type="ECO:0000313" key="2">
    <source>
        <dbReference type="EMBL" id="CAK1581378.1"/>
    </source>
</evidence>
<evidence type="ECO:0000259" key="1">
    <source>
        <dbReference type="PROSITE" id="PS50994"/>
    </source>
</evidence>